<dbReference type="SMART" id="SM00464">
    <property type="entry name" value="LON"/>
    <property type="match status" value="1"/>
</dbReference>
<dbReference type="Pfam" id="PF02190">
    <property type="entry name" value="LON_substr_bdg"/>
    <property type="match status" value="1"/>
</dbReference>
<dbReference type="InterPro" id="IPR008268">
    <property type="entry name" value="Peptidase_S16_AS"/>
</dbReference>
<dbReference type="InterPro" id="IPR014721">
    <property type="entry name" value="Ribsml_uS5_D2-typ_fold_subgr"/>
</dbReference>
<dbReference type="InterPro" id="IPR027065">
    <property type="entry name" value="Lon_Prtase"/>
</dbReference>
<reference evidence="18 19" key="1">
    <citation type="submission" date="2020-03" db="EMBL/GenBank/DDBJ databases">
        <title>Spirochaetal bacteria isolated from arthropods constitute a novel genus Entomospira genus novum within the order Spirochaetales.</title>
        <authorList>
            <person name="Grana-Miraglia L."/>
            <person name="Sikutova S."/>
            <person name="Fingerle V."/>
            <person name="Sing A."/>
            <person name="Castillo-Ramirez S."/>
            <person name="Margos G."/>
            <person name="Rudolf I."/>
        </authorList>
    </citation>
    <scope>NUCLEOTIDE SEQUENCE [LARGE SCALE GENOMIC DNA]</scope>
    <source>
        <strain evidence="18 19">BR193</strain>
    </source>
</reference>
<keyword evidence="7 10" id="KW-0067">ATP-binding</keyword>
<dbReference type="InterPro" id="IPR004815">
    <property type="entry name" value="Lon_bac/euk-typ"/>
</dbReference>
<comment type="induction">
    <text evidence="10">By heat shock.</text>
</comment>
<comment type="catalytic activity">
    <reaction evidence="9 10 11 14">
        <text>Hydrolysis of proteins in presence of ATP.</text>
        <dbReference type="EC" id="3.4.21.53"/>
    </reaction>
</comment>
<dbReference type="AlphaFoldDB" id="A0A968GC17"/>
<comment type="caution">
    <text evidence="18">The sequence shown here is derived from an EMBL/GenBank/DDBJ whole genome shotgun (WGS) entry which is preliminary data.</text>
</comment>
<evidence type="ECO:0000313" key="18">
    <source>
        <dbReference type="EMBL" id="NIZ40179.1"/>
    </source>
</evidence>
<evidence type="ECO:0000256" key="3">
    <source>
        <dbReference type="ARBA" id="ARBA00022670"/>
    </source>
</evidence>
<dbReference type="Pfam" id="PF00004">
    <property type="entry name" value="AAA"/>
    <property type="match status" value="1"/>
</dbReference>
<dbReference type="SUPFAM" id="SSF88697">
    <property type="entry name" value="PUA domain-like"/>
    <property type="match status" value="1"/>
</dbReference>
<dbReference type="NCBIfam" id="TIGR00763">
    <property type="entry name" value="lon"/>
    <property type="match status" value="1"/>
</dbReference>
<evidence type="ECO:0000313" key="19">
    <source>
        <dbReference type="Proteomes" id="UP000711995"/>
    </source>
</evidence>
<dbReference type="InterPro" id="IPR015947">
    <property type="entry name" value="PUA-like_sf"/>
</dbReference>
<dbReference type="PROSITE" id="PS51787">
    <property type="entry name" value="LON_N"/>
    <property type="match status" value="1"/>
</dbReference>
<evidence type="ECO:0000256" key="4">
    <source>
        <dbReference type="ARBA" id="ARBA00022741"/>
    </source>
</evidence>
<name>A0A968GC17_9SPIO</name>
<evidence type="ECO:0000256" key="1">
    <source>
        <dbReference type="ARBA" id="ARBA00004496"/>
    </source>
</evidence>
<keyword evidence="2 10" id="KW-0963">Cytoplasm</keyword>
<evidence type="ECO:0000256" key="13">
    <source>
        <dbReference type="PIRSR" id="PIRSR001174-2"/>
    </source>
</evidence>
<dbReference type="GO" id="GO:0034605">
    <property type="term" value="P:cellular response to heat"/>
    <property type="evidence" value="ECO:0007669"/>
    <property type="project" value="UniProtKB-UniRule"/>
</dbReference>
<dbReference type="InterPro" id="IPR020568">
    <property type="entry name" value="Ribosomal_Su5_D2-typ_SF"/>
</dbReference>
<dbReference type="HAMAP" id="MF_01973">
    <property type="entry name" value="lon_bact"/>
    <property type="match status" value="1"/>
</dbReference>
<feature type="active site" evidence="10 12">
    <location>
        <position position="693"/>
    </location>
</feature>
<feature type="domain" description="Lon N-terminal" evidence="17">
    <location>
        <begin position="17"/>
        <end position="211"/>
    </location>
</feature>
<evidence type="ECO:0000256" key="15">
    <source>
        <dbReference type="RuleBase" id="RU000591"/>
    </source>
</evidence>
<protein>
    <recommendedName>
        <fullName evidence="10 11">Lon protease</fullName>
        <ecNumber evidence="10 11">3.4.21.53</ecNumber>
    </recommendedName>
    <alternativeName>
        <fullName evidence="10">ATP-dependent protease La</fullName>
    </alternativeName>
</protein>
<dbReference type="GO" id="GO:0006515">
    <property type="term" value="P:protein quality control for misfolded or incompletely synthesized proteins"/>
    <property type="evidence" value="ECO:0007669"/>
    <property type="project" value="UniProtKB-UniRule"/>
</dbReference>
<dbReference type="SUPFAM" id="SSF54211">
    <property type="entry name" value="Ribosomal protein S5 domain 2-like"/>
    <property type="match status" value="1"/>
</dbReference>
<dbReference type="SMART" id="SM00382">
    <property type="entry name" value="AAA"/>
    <property type="match status" value="1"/>
</dbReference>
<dbReference type="InterPro" id="IPR027543">
    <property type="entry name" value="Lon_bac"/>
</dbReference>
<dbReference type="InterPro" id="IPR008269">
    <property type="entry name" value="Lon_proteolytic"/>
</dbReference>
<dbReference type="GO" id="GO:0016887">
    <property type="term" value="F:ATP hydrolysis activity"/>
    <property type="evidence" value="ECO:0007669"/>
    <property type="project" value="UniProtKB-UniRule"/>
</dbReference>
<evidence type="ECO:0000256" key="11">
    <source>
        <dbReference type="PIRNR" id="PIRNR001174"/>
    </source>
</evidence>
<keyword evidence="6 10" id="KW-0720">Serine protease</keyword>
<feature type="active site" evidence="10 12">
    <location>
        <position position="736"/>
    </location>
</feature>
<dbReference type="PANTHER" id="PTHR43718">
    <property type="entry name" value="LON PROTEASE"/>
    <property type="match status" value="1"/>
</dbReference>
<dbReference type="FunFam" id="3.40.50.300:FF:000021">
    <property type="entry name" value="Lon protease homolog"/>
    <property type="match status" value="1"/>
</dbReference>
<dbReference type="GO" id="GO:0005737">
    <property type="term" value="C:cytoplasm"/>
    <property type="evidence" value="ECO:0007669"/>
    <property type="project" value="UniProtKB-SubCell"/>
</dbReference>
<evidence type="ECO:0000256" key="8">
    <source>
        <dbReference type="ARBA" id="ARBA00023016"/>
    </source>
</evidence>
<dbReference type="Gene3D" id="1.20.5.5270">
    <property type="match status" value="1"/>
</dbReference>
<dbReference type="EMBL" id="JAATLJ010000001">
    <property type="protein sequence ID" value="NIZ40179.1"/>
    <property type="molecule type" value="Genomic_DNA"/>
</dbReference>
<evidence type="ECO:0000259" key="16">
    <source>
        <dbReference type="PROSITE" id="PS51786"/>
    </source>
</evidence>
<organism evidence="18 19">
    <name type="scientific">Entomospira entomophila</name>
    <dbReference type="NCBI Taxonomy" id="2719988"/>
    <lineage>
        <taxon>Bacteria</taxon>
        <taxon>Pseudomonadati</taxon>
        <taxon>Spirochaetota</taxon>
        <taxon>Spirochaetia</taxon>
        <taxon>Spirochaetales</taxon>
        <taxon>Spirochaetaceae</taxon>
        <taxon>Entomospira</taxon>
    </lineage>
</organism>
<dbReference type="PIRSF" id="PIRSF001174">
    <property type="entry name" value="Lon_proteas"/>
    <property type="match status" value="1"/>
</dbReference>
<dbReference type="PRINTS" id="PR00830">
    <property type="entry name" value="ENDOLAPTASE"/>
</dbReference>
<keyword evidence="8 10" id="KW-0346">Stress response</keyword>
<proteinExistence type="evidence at transcript level"/>
<dbReference type="InterPro" id="IPR054594">
    <property type="entry name" value="Lon_lid"/>
</dbReference>
<keyword evidence="5 10" id="KW-0378">Hydrolase</keyword>
<comment type="subcellular location">
    <subcellularLocation>
        <location evidence="1 10 11">Cytoplasm</location>
    </subcellularLocation>
</comment>
<gene>
    <name evidence="10 18" type="primary">lon</name>
    <name evidence="18" type="ORF">HCT14_01445</name>
</gene>
<sequence length="788" mass="88673">MHDNELIPAQLTLPVRLPVVALLNKPVFPGIFLPMMINTPSDLRAVELSEENGGFIALLLVREAGEEPRDASHFYDVGVVAKIVKKVNLPDGTINIFISTQKRCKAIKFMGSEQPYMIAVEYLEEIGDKNSNELKAMVRSLLQEMKSVSENNPFFNEEIRLNMLNIDEPGRIADIITSILNIDREQLQKILETLDIKTRLEQALMLIKREQEVSRIQKKVSKQLNERIEKSQREYFLREELKAIKAELGEGASDPKTMELERIRDAITKLDLTGEVKEHVDRELEKFSIMDANTSEYSVVRNYLDLIISLPWHATEQAEIDIERGKEILDEDHYGLEDVKERILEYLAVRKLKKDAKGSIICLVGPPGVGKTSIGRSIARSLQREFFRFSVGGMRDEAEIKGHRRTYVGAMPGKFIQGMKVVKTRNPVFMIDEIDKMGVSYQGDPAGALLEVLDPEQNATFRDNYLDLPFDLSEVMFIATANTLDTIPQPLLDRMEVIRLSGYTEDEKVEIAKRYIIPKSLKKSGLNKDHVRYDRSALKAIALGYAREAGMRHYEQLIDRIHRKVAKKIALNEAEELPIKITESALETYLKRAPFKDEDVKKITRPGMVIGLAWTAFGGDTLMIEAVAIPGKSGLQLTGQMGDVMKESANIAYTFARLYLATKGKASDEREFFDRHTIHLHIPAGATPKDGPSAGITMASAMISLAIGKPVKKTLAMTGELSLVGNVLAIGGLKEKSLAARRLKIKEVIIPKANAKDLQEIPENVKENITFHPIDRMEKAIELLFDQE</sequence>
<dbReference type="InterPro" id="IPR003593">
    <property type="entry name" value="AAA+_ATPase"/>
</dbReference>
<dbReference type="RefSeq" id="WP_167699786.1">
    <property type="nucleotide sequence ID" value="NZ_CP118174.1"/>
</dbReference>
<dbReference type="PROSITE" id="PS51786">
    <property type="entry name" value="LON_PROTEOLYTIC"/>
    <property type="match status" value="1"/>
</dbReference>
<dbReference type="PROSITE" id="PS01046">
    <property type="entry name" value="LON_SER"/>
    <property type="match status" value="1"/>
</dbReference>
<feature type="domain" description="Lon proteolytic" evidence="16">
    <location>
        <begin position="603"/>
        <end position="787"/>
    </location>
</feature>
<dbReference type="EC" id="3.4.21.53" evidence="10 11"/>
<dbReference type="Gene3D" id="3.40.50.300">
    <property type="entry name" value="P-loop containing nucleotide triphosphate hydrolases"/>
    <property type="match status" value="1"/>
</dbReference>
<dbReference type="InterPro" id="IPR027417">
    <property type="entry name" value="P-loop_NTPase"/>
</dbReference>
<dbReference type="Gene3D" id="1.10.8.60">
    <property type="match status" value="1"/>
</dbReference>
<dbReference type="PANTHER" id="PTHR43718:SF2">
    <property type="entry name" value="LON PROTEASE HOMOLOG, MITOCHONDRIAL"/>
    <property type="match status" value="1"/>
</dbReference>
<dbReference type="InterPro" id="IPR046336">
    <property type="entry name" value="Lon_prtase_N_sf"/>
</dbReference>
<accession>A0A968GC17</accession>
<evidence type="ECO:0000259" key="17">
    <source>
        <dbReference type="PROSITE" id="PS51787"/>
    </source>
</evidence>
<evidence type="ECO:0000256" key="6">
    <source>
        <dbReference type="ARBA" id="ARBA00022825"/>
    </source>
</evidence>
<evidence type="ECO:0000256" key="12">
    <source>
        <dbReference type="PIRSR" id="PIRSR001174-1"/>
    </source>
</evidence>
<comment type="subunit">
    <text evidence="10 11">Homohexamer. Organized in a ring with a central cavity.</text>
</comment>
<keyword evidence="3 10" id="KW-0645">Protease</keyword>
<dbReference type="SUPFAM" id="SSF52540">
    <property type="entry name" value="P-loop containing nucleoside triphosphate hydrolases"/>
    <property type="match status" value="1"/>
</dbReference>
<evidence type="ECO:0000256" key="9">
    <source>
        <dbReference type="ARBA" id="ARBA00050665"/>
    </source>
</evidence>
<evidence type="ECO:0000256" key="5">
    <source>
        <dbReference type="ARBA" id="ARBA00022801"/>
    </source>
</evidence>
<evidence type="ECO:0000256" key="2">
    <source>
        <dbReference type="ARBA" id="ARBA00022490"/>
    </source>
</evidence>
<dbReference type="Gene3D" id="2.30.130.40">
    <property type="entry name" value="LON domain-like"/>
    <property type="match status" value="1"/>
</dbReference>
<dbReference type="GO" id="GO:0005524">
    <property type="term" value="F:ATP binding"/>
    <property type="evidence" value="ECO:0007669"/>
    <property type="project" value="UniProtKB-UniRule"/>
</dbReference>
<dbReference type="GO" id="GO:0043565">
    <property type="term" value="F:sequence-specific DNA binding"/>
    <property type="evidence" value="ECO:0007669"/>
    <property type="project" value="UniProtKB-UniRule"/>
</dbReference>
<comment type="function">
    <text evidence="10">ATP-dependent serine protease that mediates the selective degradation of mutant and abnormal proteins as well as certain short-lived regulatory proteins. Required for cellular homeostasis and for survival from DNA damage and developmental changes induced by stress. Degrades polypeptides processively to yield small peptide fragments that are 5 to 10 amino acids long. Binds to DNA in a double-stranded, site-specific manner.</text>
</comment>
<dbReference type="GO" id="GO:0004176">
    <property type="term" value="F:ATP-dependent peptidase activity"/>
    <property type="evidence" value="ECO:0007669"/>
    <property type="project" value="UniProtKB-UniRule"/>
</dbReference>
<evidence type="ECO:0000256" key="14">
    <source>
        <dbReference type="PROSITE-ProRule" id="PRU01122"/>
    </source>
</evidence>
<feature type="binding site" evidence="10 13">
    <location>
        <begin position="365"/>
        <end position="372"/>
    </location>
    <ligand>
        <name>ATP</name>
        <dbReference type="ChEBI" id="CHEBI:30616"/>
    </ligand>
</feature>
<dbReference type="Pfam" id="PF05362">
    <property type="entry name" value="Lon_C"/>
    <property type="match status" value="1"/>
</dbReference>
<keyword evidence="4 10" id="KW-0547">Nucleotide-binding</keyword>
<keyword evidence="19" id="KW-1185">Reference proteome</keyword>
<dbReference type="Pfam" id="PF22667">
    <property type="entry name" value="Lon_lid"/>
    <property type="match status" value="1"/>
</dbReference>
<dbReference type="InterPro" id="IPR003111">
    <property type="entry name" value="Lon_prtase_N"/>
</dbReference>
<comment type="similarity">
    <text evidence="10 11 14 15">Belongs to the peptidase S16 family.</text>
</comment>
<dbReference type="Proteomes" id="UP000711995">
    <property type="component" value="Unassembled WGS sequence"/>
</dbReference>
<dbReference type="GO" id="GO:0004252">
    <property type="term" value="F:serine-type endopeptidase activity"/>
    <property type="evidence" value="ECO:0007669"/>
    <property type="project" value="UniProtKB-UniRule"/>
</dbReference>
<dbReference type="CDD" id="cd19500">
    <property type="entry name" value="RecA-like_Lon"/>
    <property type="match status" value="1"/>
</dbReference>
<dbReference type="InterPro" id="IPR003959">
    <property type="entry name" value="ATPase_AAA_core"/>
</dbReference>
<dbReference type="Gene3D" id="1.20.58.1480">
    <property type="match status" value="1"/>
</dbReference>
<evidence type="ECO:0000256" key="10">
    <source>
        <dbReference type="HAMAP-Rule" id="MF_01973"/>
    </source>
</evidence>
<evidence type="ECO:0000256" key="7">
    <source>
        <dbReference type="ARBA" id="ARBA00022840"/>
    </source>
</evidence>
<dbReference type="Gene3D" id="3.30.230.10">
    <property type="match status" value="1"/>
</dbReference>